<comment type="caution">
    <text evidence="1">The sequence shown here is derived from an EMBL/GenBank/DDBJ whole genome shotgun (WGS) entry which is preliminary data.</text>
</comment>
<accession>A0ACC6PUB5</accession>
<reference evidence="1" key="1">
    <citation type="submission" date="2024-03" db="EMBL/GenBank/DDBJ databases">
        <title>Novel Streptomyces species of biotechnological and ecological value are a feature of Machair soil.</title>
        <authorList>
            <person name="Prole J.R."/>
            <person name="Goodfellow M."/>
            <person name="Allenby N."/>
            <person name="Ward A.C."/>
        </authorList>
    </citation>
    <scope>NUCLEOTIDE SEQUENCE</scope>
    <source>
        <strain evidence="1">MS2.AVA.5</strain>
    </source>
</reference>
<protein>
    <submittedName>
        <fullName evidence="1">Uncharacterized protein</fullName>
    </submittedName>
</protein>
<keyword evidence="2" id="KW-1185">Reference proteome</keyword>
<sequence length="352" mass="37186">MDTSLAPTTGWLVRGKDGRLTAYAPTTDGVLRWTETAPAGPEWSGPDVIPATGVLPYLAVAQGADGYVHLVGLRRRPLPDGRTGTDVVYALQYQSGLAVREWAPLGTPYGSDADLAARIGLPSAVVDADGSLHVFVRNVGGGVCGRSQVPSGKWNKWADYKGSEGLGAVSVSITPEGLMEFALPTAERVMRWKQETKGVKFERADDILSGAEPDSLTAERTGGDRLTHFWHTSEDRTVRAWRPSMAEPATVGTGTGTGPIALLRTPVDGHDCTILAHRDEATGRPALAAYPTEDEGSGVTWTLTGEPCVGAPALAIDARGRVVMAAFGTDGTLRVTRQKDESGLALAAWSRA</sequence>
<gene>
    <name evidence="1" type="ORF">WKI67_16480</name>
</gene>
<name>A0ACC6PUB5_9ACTN</name>
<organism evidence="1 2">
    <name type="scientific">Streptomyces achmelvichensis</name>
    <dbReference type="NCBI Taxonomy" id="3134111"/>
    <lineage>
        <taxon>Bacteria</taxon>
        <taxon>Bacillati</taxon>
        <taxon>Actinomycetota</taxon>
        <taxon>Actinomycetes</taxon>
        <taxon>Kitasatosporales</taxon>
        <taxon>Streptomycetaceae</taxon>
        <taxon>Streptomyces</taxon>
    </lineage>
</organism>
<dbReference type="EMBL" id="JBBKAJ010000022">
    <property type="protein sequence ID" value="MEJ8634984.1"/>
    <property type="molecule type" value="Genomic_DNA"/>
</dbReference>
<dbReference type="Proteomes" id="UP001377168">
    <property type="component" value="Unassembled WGS sequence"/>
</dbReference>
<proteinExistence type="predicted"/>
<evidence type="ECO:0000313" key="2">
    <source>
        <dbReference type="Proteomes" id="UP001377168"/>
    </source>
</evidence>
<evidence type="ECO:0000313" key="1">
    <source>
        <dbReference type="EMBL" id="MEJ8634984.1"/>
    </source>
</evidence>